<dbReference type="InterPro" id="IPR000305">
    <property type="entry name" value="GIY-YIG_endonuc"/>
</dbReference>
<evidence type="ECO:0000256" key="1">
    <source>
        <dbReference type="ARBA" id="ARBA00010045"/>
    </source>
</evidence>
<protein>
    <recommendedName>
        <fullName evidence="2">GIY-YIG domain-containing protein</fullName>
    </recommendedName>
</protein>
<organism evidence="3">
    <name type="scientific">Cantharellus appalachiensis</name>
    <dbReference type="NCBI Taxonomy" id="409893"/>
    <lineage>
        <taxon>Eukaryota</taxon>
        <taxon>Fungi</taxon>
        <taxon>Dikarya</taxon>
        <taxon>Basidiomycota</taxon>
        <taxon>Agaricomycotina</taxon>
        <taxon>Agaricomycetes</taxon>
        <taxon>Cantharellales</taxon>
        <taxon>Hydnaceae</taxon>
        <taxon>Cantharellus</taxon>
    </lineage>
</organism>
<dbReference type="PROSITE" id="PS50164">
    <property type="entry name" value="GIY_YIG"/>
    <property type="match status" value="1"/>
</dbReference>
<dbReference type="NCBIfam" id="TIGR01453">
    <property type="entry name" value="grpIintron_endo"/>
    <property type="match status" value="1"/>
</dbReference>
<dbReference type="GO" id="GO:0004519">
    <property type="term" value="F:endonuclease activity"/>
    <property type="evidence" value="ECO:0007669"/>
    <property type="project" value="InterPro"/>
</dbReference>
<name>A0A2S0S421_9AGAM</name>
<dbReference type="Pfam" id="PF01541">
    <property type="entry name" value="GIY-YIG"/>
    <property type="match status" value="1"/>
</dbReference>
<dbReference type="RefSeq" id="YP_009486031.1">
    <property type="nucleotide sequence ID" value="NC_037756.1"/>
</dbReference>
<dbReference type="GO" id="GO:0003677">
    <property type="term" value="F:DNA binding"/>
    <property type="evidence" value="ECO:0007669"/>
    <property type="project" value="InterPro"/>
</dbReference>
<evidence type="ECO:0000313" key="3">
    <source>
        <dbReference type="EMBL" id="AWA82091.1"/>
    </source>
</evidence>
<geneLocation type="mitochondrion" evidence="3"/>
<dbReference type="CDD" id="cd10445">
    <property type="entry name" value="GIY-YIG_bI1_like"/>
    <property type="match status" value="1"/>
</dbReference>
<feature type="domain" description="GIY-YIG" evidence="2">
    <location>
        <begin position="92"/>
        <end position="177"/>
    </location>
</feature>
<sequence>MQTVFKWFNLLNNYYNKSISDLLNKKLLDESSNDIDDTSLKNKLDTLPSPNFPKPNKGKNKIIMEKLNNIQCEAKFIDIKRNRINILLGTKDKSGVYMFYNLITGDAYVGSSVNLARRFRVHMSNINYINLPLYNSINKYGVNNFVYIILQYCDKIEEVCLGLEQHFLDFHKPRYNILKLAGASQGFRHSPETIAKLKISHAGKLHPRFNSKVSEEQKNLTSLSLKRYFFEHEHHNKGKKGKLSPQYGIGGINIIMKSENGEEMSFPSINSARLHFRVRFSTISNNVNTHLPVLIQGIKWYINSIHK</sequence>
<dbReference type="SUPFAM" id="SSF82771">
    <property type="entry name" value="GIY-YIG endonuclease"/>
    <property type="match status" value="1"/>
</dbReference>
<dbReference type="InterPro" id="IPR035901">
    <property type="entry name" value="GIY-YIG_endonuc_sf"/>
</dbReference>
<dbReference type="GeneID" id="36938633"/>
<reference evidence="3" key="1">
    <citation type="journal article" date="2018" name="Int. J. Biol. Macromol.">
        <title>Characterization of the mitochondrial genomes of three species in the ectomycorrhizal genus Cantharellus and phylogeny of Agaricomycetes.</title>
        <authorList>
            <person name="Li Q."/>
            <person name="Liao M."/>
            <person name="Yang M."/>
            <person name="Xiong C."/>
            <person name="Jin X."/>
            <person name="Chen Z."/>
            <person name="Huang W."/>
        </authorList>
    </citation>
    <scope>NUCLEOTIDE SEQUENCE</scope>
    <source>
        <strain evidence="3">S38</strain>
    </source>
</reference>
<dbReference type="EMBL" id="MG602716">
    <property type="protein sequence ID" value="AWA82091.1"/>
    <property type="molecule type" value="Genomic_DNA"/>
</dbReference>
<proteinExistence type="predicted"/>
<accession>A0A2S0S421</accession>
<gene>
    <name evidence="3" type="primary">orf307</name>
</gene>
<comment type="similarity">
    <text evidence="1">To endonucleases of group I introns of fungi and phage.</text>
</comment>
<dbReference type="Pfam" id="PF07460">
    <property type="entry name" value="NUMOD3"/>
    <property type="match status" value="1"/>
</dbReference>
<keyword evidence="3" id="KW-0496">Mitochondrion</keyword>
<dbReference type="Gene3D" id="3.40.1440.10">
    <property type="entry name" value="GIY-YIG endonuclease"/>
    <property type="match status" value="1"/>
</dbReference>
<evidence type="ECO:0000259" key="2">
    <source>
        <dbReference type="PROSITE" id="PS50164"/>
    </source>
</evidence>
<dbReference type="AlphaFoldDB" id="A0A2S0S421"/>
<dbReference type="InterPro" id="IPR003611">
    <property type="entry name" value="NUMOD3"/>
</dbReference>
<dbReference type="InterPro" id="IPR006350">
    <property type="entry name" value="Intron_endoG1"/>
</dbReference>
<dbReference type="SMART" id="SM00465">
    <property type="entry name" value="GIYc"/>
    <property type="match status" value="1"/>
</dbReference>